<dbReference type="PANTHER" id="PTHR46187">
    <property type="entry name" value="ALKALINE CERAMIDASE 3"/>
    <property type="match status" value="1"/>
</dbReference>
<comment type="cofactor">
    <cofactor evidence="8">
        <name>Zn(2+)</name>
        <dbReference type="ChEBI" id="CHEBI:29105"/>
    </cofactor>
</comment>
<evidence type="ECO:0000313" key="10">
    <source>
        <dbReference type="EMBL" id="CAY67042.1"/>
    </source>
</evidence>
<dbReference type="FunCoup" id="C4R9E7">
    <property type="interactions" value="602"/>
</dbReference>
<feature type="transmembrane region" description="Helical" evidence="9">
    <location>
        <begin position="187"/>
        <end position="204"/>
    </location>
</feature>
<feature type="binding site" evidence="8">
    <location>
        <position position="88"/>
    </location>
    <ligand>
        <name>Zn(2+)</name>
        <dbReference type="ChEBI" id="CHEBI:29105"/>
        <note>catalytic</note>
    </ligand>
</feature>
<dbReference type="GO" id="GO:0016811">
    <property type="term" value="F:hydrolase activity, acting on carbon-nitrogen (but not peptide) bonds, in linear amides"/>
    <property type="evidence" value="ECO:0007669"/>
    <property type="project" value="InterPro"/>
</dbReference>
<dbReference type="InParanoid" id="C4R9E7"/>
<organism evidence="10">
    <name type="scientific">Komagataella phaffii (strain GS115 / ATCC 20864)</name>
    <name type="common">Yeast</name>
    <name type="synonym">Pichia pastoris</name>
    <dbReference type="NCBI Taxonomy" id="644223"/>
    <lineage>
        <taxon>Eukaryota</taxon>
        <taxon>Fungi</taxon>
        <taxon>Dikarya</taxon>
        <taxon>Ascomycota</taxon>
        <taxon>Saccharomycotina</taxon>
        <taxon>Pichiomycetes</taxon>
        <taxon>Pichiales</taxon>
        <taxon>Pichiaceae</taxon>
        <taxon>Komagataella</taxon>
    </lineage>
</organism>
<feature type="binding site" evidence="7">
    <location>
        <position position="40"/>
    </location>
    <ligand>
        <name>Ca(2+)</name>
        <dbReference type="ChEBI" id="CHEBI:29108"/>
    </ligand>
</feature>
<comment type="subcellular location">
    <subcellularLocation>
        <location evidence="1">Membrane</location>
        <topology evidence="1">Multi-pass membrane protein</topology>
    </subcellularLocation>
</comment>
<dbReference type="GO" id="GO:0046872">
    <property type="term" value="F:metal ion binding"/>
    <property type="evidence" value="ECO:0007669"/>
    <property type="project" value="UniProtKB-KW"/>
</dbReference>
<feature type="transmembrane region" description="Helical" evidence="9">
    <location>
        <begin position="126"/>
        <end position="144"/>
    </location>
</feature>
<protein>
    <submittedName>
        <fullName evidence="10">Alkaline ceramidase</fullName>
    </submittedName>
</protein>
<feature type="transmembrane region" description="Helical" evidence="9">
    <location>
        <begin position="101"/>
        <end position="117"/>
    </location>
</feature>
<dbReference type="EMBL" id="FN392323">
    <property type="protein sequence ID" value="CAY67042.1"/>
    <property type="molecule type" value="Genomic_DNA"/>
</dbReference>
<dbReference type="GO" id="GO:0046513">
    <property type="term" value="P:ceramide biosynthetic process"/>
    <property type="evidence" value="ECO:0007669"/>
    <property type="project" value="TreeGrafter"/>
</dbReference>
<sequence>MLGIKYQDPFSSEHVGYWGPVTATIDWCEENYIVSRYFAEFVNSTTNLSFFILSLFHLYSAIKNRHGTLYILVSIGMGTVGLGSWLFHMTLRYEFQLMDELPMIYVTAIPFGYIYSWQKSPFWKNFIRYGTAFFTVTLTLVYIFVYKNPILHQISYATLNFLIIYKTLKTINERVTDPEVRYLEYKILALSFSLFGFGFFVWNLDNIFCDTLSYVRRNYLGLPFGFIIEGHGWWHIFTSLGIYYFILYNEIMGTWMNEQPEDYKLVWRLGFLGEMVLTDEAKERYQKLDEKKKK</sequence>
<feature type="binding site" evidence="8">
    <location>
        <position position="231"/>
    </location>
    <ligand>
        <name>Zn(2+)</name>
        <dbReference type="ChEBI" id="CHEBI:29105"/>
        <note>catalytic</note>
    </ligand>
</feature>
<feature type="binding site" evidence="8">
    <location>
        <position position="235"/>
    </location>
    <ligand>
        <name>Zn(2+)</name>
        <dbReference type="ChEBI" id="CHEBI:29105"/>
        <note>catalytic</note>
    </ligand>
</feature>
<evidence type="ECO:0000256" key="1">
    <source>
        <dbReference type="ARBA" id="ARBA00004141"/>
    </source>
</evidence>
<reference evidence="10" key="1">
    <citation type="journal article" date="2009" name="Nat. Biotechnol.">
        <title>Genome sequence of the recombinant protein production host Pichia pastoris.</title>
        <authorList>
            <person name="De Schutter K."/>
            <person name="Lin Y.C."/>
            <person name="Tiels P."/>
            <person name="Van Hecke A."/>
            <person name="Glinka S."/>
            <person name="Weber-Lehmann J."/>
            <person name="Rouze P."/>
            <person name="Van de Peer Y."/>
            <person name="Callewaert N."/>
        </authorList>
    </citation>
    <scope>NUCLEOTIDE SEQUENCE [LARGE SCALE GENOMIC DNA]</scope>
    <source>
        <strain evidence="10">GS115</strain>
    </source>
</reference>
<keyword evidence="7" id="KW-0106">Calcium</keyword>
<evidence type="ECO:0000256" key="9">
    <source>
        <dbReference type="SAM" id="Phobius"/>
    </source>
</evidence>
<keyword evidence="4" id="KW-0378">Hydrolase</keyword>
<keyword evidence="6 9" id="KW-0472">Membrane</keyword>
<keyword evidence="7" id="KW-0479">Metal-binding</keyword>
<keyword evidence="8" id="KW-0862">Zinc</keyword>
<dbReference type="AlphaFoldDB" id="C4R9E7"/>
<evidence type="ECO:0000256" key="4">
    <source>
        <dbReference type="ARBA" id="ARBA00022801"/>
    </source>
</evidence>
<accession>C4R9E7</accession>
<feature type="binding site" evidence="7">
    <location>
        <position position="31"/>
    </location>
    <ligand>
        <name>Ca(2+)</name>
        <dbReference type="ChEBI" id="CHEBI:29108"/>
    </ligand>
</feature>
<dbReference type="InterPro" id="IPR008901">
    <property type="entry name" value="ACER"/>
</dbReference>
<dbReference type="STRING" id="644223.C4R9E7"/>
<evidence type="ECO:0000256" key="8">
    <source>
        <dbReference type="PIRSR" id="PIRSR608901-2"/>
    </source>
</evidence>
<evidence type="ECO:0000256" key="6">
    <source>
        <dbReference type="ARBA" id="ARBA00023136"/>
    </source>
</evidence>
<evidence type="ECO:0000256" key="2">
    <source>
        <dbReference type="ARBA" id="ARBA00009780"/>
    </source>
</evidence>
<feature type="binding site" evidence="7">
    <location>
        <position position="27"/>
    </location>
    <ligand>
        <name>Ca(2+)</name>
        <dbReference type="ChEBI" id="CHEBI:29108"/>
    </ligand>
</feature>
<feature type="transmembrane region" description="Helical" evidence="9">
    <location>
        <begin position="41"/>
        <end position="62"/>
    </location>
</feature>
<dbReference type="GO" id="GO:0005789">
    <property type="term" value="C:endoplasmic reticulum membrane"/>
    <property type="evidence" value="ECO:0007669"/>
    <property type="project" value="TreeGrafter"/>
</dbReference>
<keyword evidence="3 9" id="KW-0812">Transmembrane</keyword>
<dbReference type="PANTHER" id="PTHR46187:SF3">
    <property type="entry name" value="ALKALINE CERAMIDASE 3"/>
    <property type="match status" value="1"/>
</dbReference>
<feature type="transmembrane region" description="Helical" evidence="9">
    <location>
        <begin position="69"/>
        <end position="89"/>
    </location>
</feature>
<keyword evidence="5 9" id="KW-1133">Transmembrane helix</keyword>
<name>C4R9E7_KOMPG</name>
<evidence type="ECO:0000256" key="3">
    <source>
        <dbReference type="ARBA" id="ARBA00022692"/>
    </source>
</evidence>
<dbReference type="GO" id="GO:0046514">
    <property type="term" value="P:ceramide catabolic process"/>
    <property type="evidence" value="ECO:0007669"/>
    <property type="project" value="TreeGrafter"/>
</dbReference>
<feature type="transmembrane region" description="Helical" evidence="9">
    <location>
        <begin position="224"/>
        <end position="246"/>
    </location>
</feature>
<evidence type="ECO:0000256" key="7">
    <source>
        <dbReference type="PIRSR" id="PIRSR608901-1"/>
    </source>
</evidence>
<dbReference type="Pfam" id="PF05875">
    <property type="entry name" value="Ceramidase"/>
    <property type="match status" value="1"/>
</dbReference>
<feature type="binding site" evidence="7">
    <location>
        <position position="26"/>
    </location>
    <ligand>
        <name>Ca(2+)</name>
        <dbReference type="ChEBI" id="CHEBI:29108"/>
    </ligand>
</feature>
<comment type="similarity">
    <text evidence="2">Belongs to the alkaline ceramidase family.</text>
</comment>
<evidence type="ECO:0000256" key="5">
    <source>
        <dbReference type="ARBA" id="ARBA00022989"/>
    </source>
</evidence>
<feature type="transmembrane region" description="Helical" evidence="9">
    <location>
        <begin position="150"/>
        <end position="167"/>
    </location>
</feature>
<gene>
    <name evidence="10" type="ordered locus">PAS_c034_0025</name>
</gene>
<proteinExistence type="inferred from homology"/>
<feature type="binding site" evidence="7">
    <location>
        <position position="29"/>
    </location>
    <ligand>
        <name>Ca(2+)</name>
        <dbReference type="ChEBI" id="CHEBI:29108"/>
    </ligand>
</feature>